<reference evidence="8" key="2">
    <citation type="submission" date="2020-09" db="EMBL/GenBank/DDBJ databases">
        <authorList>
            <person name="Sun Q."/>
            <person name="Ohkuma M."/>
        </authorList>
    </citation>
    <scope>NUCLEOTIDE SEQUENCE</scope>
    <source>
        <strain evidence="8">JCM 17251</strain>
    </source>
</reference>
<feature type="transmembrane region" description="Helical" evidence="6">
    <location>
        <begin position="581"/>
        <end position="601"/>
    </location>
</feature>
<feature type="transmembrane region" description="Helical" evidence="6">
    <location>
        <begin position="105"/>
        <end position="131"/>
    </location>
</feature>
<gene>
    <name evidence="8" type="ORF">GCM10007971_21840</name>
</gene>
<dbReference type="EMBL" id="BMOS01000013">
    <property type="protein sequence ID" value="GGN59089.1"/>
    <property type="molecule type" value="Genomic_DNA"/>
</dbReference>
<feature type="transmembrane region" description="Helical" evidence="6">
    <location>
        <begin position="18"/>
        <end position="40"/>
    </location>
</feature>
<keyword evidence="2 6" id="KW-1003">Cell membrane</keyword>
<dbReference type="PANTHER" id="PTHR46795">
    <property type="entry name" value="ABC TRANSPORTER PERMEASE-RELATED-RELATED"/>
    <property type="match status" value="1"/>
</dbReference>
<feature type="transmembrane region" description="Helical" evidence="6">
    <location>
        <begin position="280"/>
        <end position="302"/>
    </location>
</feature>
<evidence type="ECO:0000313" key="9">
    <source>
        <dbReference type="Proteomes" id="UP000624041"/>
    </source>
</evidence>
<name>A0A917XZX6_9BACI</name>
<evidence type="ECO:0000256" key="5">
    <source>
        <dbReference type="ARBA" id="ARBA00023136"/>
    </source>
</evidence>
<feature type="transmembrane region" description="Helical" evidence="6">
    <location>
        <begin position="196"/>
        <end position="216"/>
    </location>
</feature>
<sequence length="649" mass="74402">MTFNKVVWKMAKYHYKKYLFYLACNSLAILFFFMFMTVYFNEQLVALKEIEGIQSLLAIPGAALIVFTVFFISYAHQIFMKKRRSEFGLLMTLGMTKRDISKLVLIENSIIAVIAIIIGIGAGTIFSQFFFWLLLKGTGIQEVAFHLNADMFIYSIGAFMLVFIVSIAQSLYLTMNRDIMENLKTEKMTENTAFKHPAIGGIGVAFVVGSIIGLFVTYTDPDGGEYLMLWAMITFIGLYIALKHLTSFFIGLIKKNKKLYYGGLLYWTSIDHKYKQFTSIMILVTIMVMTTLLYSTIVFYGYTETGKEAIERNPYTIAFISTDSKNNLPADEVHAIFDEYENPVEEHFTIPVYFKFEWDDDGYPYTVTFMPLSAFNEVTASGFELQGKELIYHLNISTEDPESISYGRELRFSIDGEEILYDYTKVIGEKRFNYLDEFFIINDAELETLKGNLDGLEATAHFINVKDWKDSEEAVFALEQAFKSYNATTPNLNVENILPEEELFYVDSLVSDYSNRMNSEGIHFFVAIFLSVLFFIGSFLLLYIQLFSEIDKEELRIRKLFRNGITSKEVKGLVSREITTIFMLPTLLGLIIALLYLVAMATDIGGVLANPGILFQFLLIAGIYFVILIIFLIYAKRKMFMEIAGFREE</sequence>
<evidence type="ECO:0000259" key="7">
    <source>
        <dbReference type="Pfam" id="PF02687"/>
    </source>
</evidence>
<organism evidence="8 9">
    <name type="scientific">Oceanobacillus indicireducens</name>
    <dbReference type="NCBI Taxonomy" id="1004261"/>
    <lineage>
        <taxon>Bacteria</taxon>
        <taxon>Bacillati</taxon>
        <taxon>Bacillota</taxon>
        <taxon>Bacilli</taxon>
        <taxon>Bacillales</taxon>
        <taxon>Bacillaceae</taxon>
        <taxon>Oceanobacillus</taxon>
    </lineage>
</organism>
<feature type="transmembrane region" description="Helical" evidence="6">
    <location>
        <begin position="52"/>
        <end position="75"/>
    </location>
</feature>
<dbReference type="Proteomes" id="UP000624041">
    <property type="component" value="Unassembled WGS sequence"/>
</dbReference>
<keyword evidence="4 6" id="KW-1133">Transmembrane helix</keyword>
<evidence type="ECO:0000256" key="4">
    <source>
        <dbReference type="ARBA" id="ARBA00022989"/>
    </source>
</evidence>
<dbReference type="AlphaFoldDB" id="A0A917XZX6"/>
<proteinExistence type="inferred from homology"/>
<dbReference type="InterPro" id="IPR052536">
    <property type="entry name" value="ABC-4_Integral_Memb_Prot"/>
</dbReference>
<evidence type="ECO:0000256" key="6">
    <source>
        <dbReference type="PIRNR" id="PIRNR018968"/>
    </source>
</evidence>
<evidence type="ECO:0000256" key="3">
    <source>
        <dbReference type="ARBA" id="ARBA00022692"/>
    </source>
</evidence>
<comment type="similarity">
    <text evidence="6">Belongs to the ABC-4 integral membrane protein family.</text>
</comment>
<keyword evidence="5 6" id="KW-0472">Membrane</keyword>
<dbReference type="InterPro" id="IPR027022">
    <property type="entry name" value="ABC_permease_BceB-typ"/>
</dbReference>
<comment type="subcellular location">
    <subcellularLocation>
        <location evidence="1 6">Cell membrane</location>
        <topology evidence="1 6">Multi-pass membrane protein</topology>
    </subcellularLocation>
</comment>
<protein>
    <submittedName>
        <fullName evidence="8">ABC transporter permease</fullName>
    </submittedName>
</protein>
<dbReference type="Pfam" id="PF02687">
    <property type="entry name" value="FtsX"/>
    <property type="match status" value="1"/>
</dbReference>
<dbReference type="PIRSF" id="PIRSF018968">
    <property type="entry name" value="ABC_permease_BceB"/>
    <property type="match status" value="1"/>
</dbReference>
<dbReference type="PANTHER" id="PTHR46795:SF1">
    <property type="entry name" value="ABC TRANSPORTER PERMEASE PROTEIN"/>
    <property type="match status" value="1"/>
</dbReference>
<accession>A0A917XZX6</accession>
<keyword evidence="6" id="KW-0813">Transport</keyword>
<keyword evidence="3 6" id="KW-0812">Transmembrane</keyword>
<dbReference type="RefSeq" id="WP_188857190.1">
    <property type="nucleotide sequence ID" value="NZ_BMOS01000013.1"/>
</dbReference>
<dbReference type="InterPro" id="IPR003838">
    <property type="entry name" value="ABC3_permease_C"/>
</dbReference>
<keyword evidence="9" id="KW-1185">Reference proteome</keyword>
<feature type="transmembrane region" description="Helical" evidence="6">
    <location>
        <begin position="151"/>
        <end position="175"/>
    </location>
</feature>
<feature type="transmembrane region" description="Helical" evidence="6">
    <location>
        <begin position="613"/>
        <end position="635"/>
    </location>
</feature>
<evidence type="ECO:0000256" key="1">
    <source>
        <dbReference type="ARBA" id="ARBA00004651"/>
    </source>
</evidence>
<feature type="transmembrane region" description="Helical" evidence="6">
    <location>
        <begin position="228"/>
        <end position="253"/>
    </location>
</feature>
<comment type="caution">
    <text evidence="8">The sequence shown here is derived from an EMBL/GenBank/DDBJ whole genome shotgun (WGS) entry which is preliminary data.</text>
</comment>
<evidence type="ECO:0000256" key="2">
    <source>
        <dbReference type="ARBA" id="ARBA00022475"/>
    </source>
</evidence>
<dbReference type="GO" id="GO:0055085">
    <property type="term" value="P:transmembrane transport"/>
    <property type="evidence" value="ECO:0007669"/>
    <property type="project" value="UniProtKB-UniRule"/>
</dbReference>
<feature type="transmembrane region" description="Helical" evidence="6">
    <location>
        <begin position="522"/>
        <end position="544"/>
    </location>
</feature>
<evidence type="ECO:0000313" key="8">
    <source>
        <dbReference type="EMBL" id="GGN59089.1"/>
    </source>
</evidence>
<dbReference type="GO" id="GO:0005886">
    <property type="term" value="C:plasma membrane"/>
    <property type="evidence" value="ECO:0007669"/>
    <property type="project" value="UniProtKB-SubCell"/>
</dbReference>
<feature type="domain" description="ABC3 transporter permease C-terminal" evidence="7">
    <location>
        <begin position="63"/>
        <end position="176"/>
    </location>
</feature>
<reference evidence="8" key="1">
    <citation type="journal article" date="2014" name="Int. J. Syst. Evol. Microbiol.">
        <title>Complete genome sequence of Corynebacterium casei LMG S-19264T (=DSM 44701T), isolated from a smear-ripened cheese.</title>
        <authorList>
            <consortium name="US DOE Joint Genome Institute (JGI-PGF)"/>
            <person name="Walter F."/>
            <person name="Albersmeier A."/>
            <person name="Kalinowski J."/>
            <person name="Ruckert C."/>
        </authorList>
    </citation>
    <scope>NUCLEOTIDE SEQUENCE</scope>
    <source>
        <strain evidence="8">JCM 17251</strain>
    </source>
</reference>